<feature type="compositionally biased region" description="Low complexity" evidence="1">
    <location>
        <begin position="113"/>
        <end position="122"/>
    </location>
</feature>
<reference evidence="2" key="1">
    <citation type="journal article" date="2023" name="G3 (Bethesda)">
        <title>A reference genome for the long-term kleptoplast-retaining sea slug Elysia crispata morphotype clarki.</title>
        <authorList>
            <person name="Eastman K.E."/>
            <person name="Pendleton A.L."/>
            <person name="Shaikh M.A."/>
            <person name="Suttiyut T."/>
            <person name="Ogas R."/>
            <person name="Tomko P."/>
            <person name="Gavelis G."/>
            <person name="Widhalm J.R."/>
            <person name="Wisecaver J.H."/>
        </authorList>
    </citation>
    <scope>NUCLEOTIDE SEQUENCE</scope>
    <source>
        <strain evidence="2">ECLA1</strain>
    </source>
</reference>
<organism evidence="2 3">
    <name type="scientific">Elysia crispata</name>
    <name type="common">lettuce slug</name>
    <dbReference type="NCBI Taxonomy" id="231223"/>
    <lineage>
        <taxon>Eukaryota</taxon>
        <taxon>Metazoa</taxon>
        <taxon>Spiralia</taxon>
        <taxon>Lophotrochozoa</taxon>
        <taxon>Mollusca</taxon>
        <taxon>Gastropoda</taxon>
        <taxon>Heterobranchia</taxon>
        <taxon>Euthyneura</taxon>
        <taxon>Panpulmonata</taxon>
        <taxon>Sacoglossa</taxon>
        <taxon>Placobranchoidea</taxon>
        <taxon>Plakobranchidae</taxon>
        <taxon>Elysia</taxon>
    </lineage>
</organism>
<feature type="compositionally biased region" description="Basic and acidic residues" evidence="1">
    <location>
        <begin position="123"/>
        <end position="132"/>
    </location>
</feature>
<accession>A0AAE1E4P8</accession>
<sequence>MEVLKRNPKGSLSRRFEETSRSGNPSLEKQPRSGLTSEIKTTLDKFIGEWSGGGEGEASQRTSNWQTRNKHKARSSALACSGKERALGKRRSRSRESSRRRPEVTQQKRKSAQKAQQRQKLQTQKEHAEGRVGSKSRRKNKEE</sequence>
<dbReference type="AlphaFoldDB" id="A0AAE1E4P8"/>
<proteinExistence type="predicted"/>
<feature type="region of interest" description="Disordered" evidence="1">
    <location>
        <begin position="1"/>
        <end position="143"/>
    </location>
</feature>
<comment type="caution">
    <text evidence="2">The sequence shown here is derived from an EMBL/GenBank/DDBJ whole genome shotgun (WGS) entry which is preliminary data.</text>
</comment>
<feature type="compositionally biased region" description="Polar residues" evidence="1">
    <location>
        <begin position="21"/>
        <end position="40"/>
    </location>
</feature>
<protein>
    <submittedName>
        <fullName evidence="2">Uncharacterized protein</fullName>
    </submittedName>
</protein>
<keyword evidence="3" id="KW-1185">Reference proteome</keyword>
<dbReference type="EMBL" id="JAWDGP010001246">
    <property type="protein sequence ID" value="KAK3793440.1"/>
    <property type="molecule type" value="Genomic_DNA"/>
</dbReference>
<feature type="compositionally biased region" description="Basic residues" evidence="1">
    <location>
        <begin position="134"/>
        <end position="143"/>
    </location>
</feature>
<gene>
    <name evidence="2" type="ORF">RRG08_018614</name>
</gene>
<evidence type="ECO:0000256" key="1">
    <source>
        <dbReference type="SAM" id="MobiDB-lite"/>
    </source>
</evidence>
<dbReference type="Proteomes" id="UP001283361">
    <property type="component" value="Unassembled WGS sequence"/>
</dbReference>
<evidence type="ECO:0000313" key="3">
    <source>
        <dbReference type="Proteomes" id="UP001283361"/>
    </source>
</evidence>
<feature type="compositionally biased region" description="Basic and acidic residues" evidence="1">
    <location>
        <begin position="94"/>
        <end position="103"/>
    </location>
</feature>
<name>A0AAE1E4P8_9GAST</name>
<evidence type="ECO:0000313" key="2">
    <source>
        <dbReference type="EMBL" id="KAK3793440.1"/>
    </source>
</evidence>